<reference evidence="1" key="2">
    <citation type="submission" date="2015-03" db="UniProtKB">
        <authorList>
            <consortium name="EnsemblPlants"/>
        </authorList>
    </citation>
    <scope>IDENTIFICATION</scope>
</reference>
<accession>A0A0D3EP97</accession>
<dbReference type="HOGENOM" id="CLU_2798419_0_0_1"/>
<dbReference type="Proteomes" id="UP000026960">
    <property type="component" value="Chromosome 1"/>
</dbReference>
<proteinExistence type="predicted"/>
<organism evidence="1">
    <name type="scientific">Oryza barthii</name>
    <dbReference type="NCBI Taxonomy" id="65489"/>
    <lineage>
        <taxon>Eukaryota</taxon>
        <taxon>Viridiplantae</taxon>
        <taxon>Streptophyta</taxon>
        <taxon>Embryophyta</taxon>
        <taxon>Tracheophyta</taxon>
        <taxon>Spermatophyta</taxon>
        <taxon>Magnoliopsida</taxon>
        <taxon>Liliopsida</taxon>
        <taxon>Poales</taxon>
        <taxon>Poaceae</taxon>
        <taxon>BOP clade</taxon>
        <taxon>Oryzoideae</taxon>
        <taxon>Oryzeae</taxon>
        <taxon>Oryzinae</taxon>
        <taxon>Oryza</taxon>
    </lineage>
</organism>
<dbReference type="EnsemblPlants" id="OBART01G16930.1">
    <property type="protein sequence ID" value="OBART01G16930.1"/>
    <property type="gene ID" value="OBART01G16930"/>
</dbReference>
<reference evidence="1" key="1">
    <citation type="journal article" date="2009" name="Rice">
        <title>De Novo Next Generation Sequencing of Plant Genomes.</title>
        <authorList>
            <person name="Rounsley S."/>
            <person name="Marri P.R."/>
            <person name="Yu Y."/>
            <person name="He R."/>
            <person name="Sisneros N."/>
            <person name="Goicoechea J.L."/>
            <person name="Lee S.J."/>
            <person name="Angelova A."/>
            <person name="Kudrna D."/>
            <person name="Luo M."/>
            <person name="Affourtit J."/>
            <person name="Desany B."/>
            <person name="Knight J."/>
            <person name="Niazi F."/>
            <person name="Egholm M."/>
            <person name="Wing R.A."/>
        </authorList>
    </citation>
    <scope>NUCLEOTIDE SEQUENCE [LARGE SCALE GENOMIC DNA]</scope>
    <source>
        <strain evidence="1">cv. IRGC 105608</strain>
    </source>
</reference>
<name>A0A0D3EP97_9ORYZ</name>
<dbReference type="Gramene" id="OBART01G16930.1">
    <property type="protein sequence ID" value="OBART01G16930.1"/>
    <property type="gene ID" value="OBART01G16930"/>
</dbReference>
<evidence type="ECO:0000313" key="2">
    <source>
        <dbReference type="Proteomes" id="UP000026960"/>
    </source>
</evidence>
<dbReference type="PaxDb" id="65489-OBART01G16930.1"/>
<dbReference type="AlphaFoldDB" id="A0A0D3EP97"/>
<sequence length="68" mass="7861">MVSPPLQIYRLEACGHRIRAVQSLEKGGVEFLVEKVVEATTRRGGRQAPGKFLVEKMAVRRRRWRRAE</sequence>
<evidence type="ECO:0000313" key="1">
    <source>
        <dbReference type="EnsemblPlants" id="OBART01G16930.1"/>
    </source>
</evidence>
<keyword evidence="2" id="KW-1185">Reference proteome</keyword>
<protein>
    <submittedName>
        <fullName evidence="1">Uncharacterized protein</fullName>
    </submittedName>
</protein>